<sequence length="195" mass="21919">MNAIPPKRHTAIGTNEIDNDMAAALNLGPSFAISRKVTNTGCAQIIGAWFLKPQSTVVERIQRSCCGYVRGNNTYRKQHHVCRVTSFLVCKNFEKLPAQTARDTQGKIFVSLSQHRDTIFVIFGILCLLSWLAFNLYAVREYFCPFYYLHIKADANSKIIDECYRKFCLTSALSSSVPSGKHPSLTTSELDVFIV</sequence>
<comment type="caution">
    <text evidence="2">The sequence shown here is derived from an EMBL/GenBank/DDBJ whole genome shotgun (WGS) entry which is preliminary data.</text>
</comment>
<organism evidence="2 3">
    <name type="scientific">Ancylostoma ceylanicum</name>
    <dbReference type="NCBI Taxonomy" id="53326"/>
    <lineage>
        <taxon>Eukaryota</taxon>
        <taxon>Metazoa</taxon>
        <taxon>Ecdysozoa</taxon>
        <taxon>Nematoda</taxon>
        <taxon>Chromadorea</taxon>
        <taxon>Rhabditida</taxon>
        <taxon>Rhabditina</taxon>
        <taxon>Rhabditomorpha</taxon>
        <taxon>Strongyloidea</taxon>
        <taxon>Ancylostomatidae</taxon>
        <taxon>Ancylostomatinae</taxon>
        <taxon>Ancylostoma</taxon>
    </lineage>
</organism>
<reference evidence="3" key="1">
    <citation type="journal article" date="2015" name="Nat. Genet.">
        <title>The genome and transcriptome of the zoonotic hookworm Ancylostoma ceylanicum identify infection-specific gene families.</title>
        <authorList>
            <person name="Schwarz E.M."/>
            <person name="Hu Y."/>
            <person name="Antoshechkin I."/>
            <person name="Miller M.M."/>
            <person name="Sternberg P.W."/>
            <person name="Aroian R.V."/>
        </authorList>
    </citation>
    <scope>NUCLEOTIDE SEQUENCE</scope>
    <source>
        <strain evidence="3">HY135</strain>
    </source>
</reference>
<accession>A0A016RSW7</accession>
<dbReference type="OrthoDB" id="5844891at2759"/>
<evidence type="ECO:0000256" key="1">
    <source>
        <dbReference type="SAM" id="Phobius"/>
    </source>
</evidence>
<keyword evidence="3" id="KW-1185">Reference proteome</keyword>
<feature type="transmembrane region" description="Helical" evidence="1">
    <location>
        <begin position="119"/>
        <end position="139"/>
    </location>
</feature>
<keyword evidence="1" id="KW-1133">Transmembrane helix</keyword>
<name>A0A016RSW7_9BILA</name>
<protein>
    <submittedName>
        <fullName evidence="2">Uncharacterized protein</fullName>
    </submittedName>
</protein>
<dbReference type="AlphaFoldDB" id="A0A016RSW7"/>
<evidence type="ECO:0000313" key="2">
    <source>
        <dbReference type="EMBL" id="EYB81475.1"/>
    </source>
</evidence>
<evidence type="ECO:0000313" key="3">
    <source>
        <dbReference type="Proteomes" id="UP000024635"/>
    </source>
</evidence>
<gene>
    <name evidence="2" type="primary">Acey_s0382.g365</name>
    <name evidence="2" type="ORF">Y032_0382g365</name>
</gene>
<dbReference type="Proteomes" id="UP000024635">
    <property type="component" value="Unassembled WGS sequence"/>
</dbReference>
<keyword evidence="1" id="KW-0472">Membrane</keyword>
<proteinExistence type="predicted"/>
<keyword evidence="1" id="KW-0812">Transmembrane</keyword>
<dbReference type="EMBL" id="JARK01001718">
    <property type="protein sequence ID" value="EYB81475.1"/>
    <property type="molecule type" value="Genomic_DNA"/>
</dbReference>